<comment type="caution">
    <text evidence="3">The sequence shown here is derived from an EMBL/GenBank/DDBJ whole genome shotgun (WGS) entry which is preliminary data.</text>
</comment>
<feature type="region of interest" description="Disordered" evidence="2">
    <location>
        <begin position="263"/>
        <end position="288"/>
    </location>
</feature>
<evidence type="ECO:0008006" key="4">
    <source>
        <dbReference type="Google" id="ProtNLM"/>
    </source>
</evidence>
<evidence type="ECO:0000256" key="2">
    <source>
        <dbReference type="SAM" id="MobiDB-lite"/>
    </source>
</evidence>
<dbReference type="InterPro" id="IPR035983">
    <property type="entry name" value="Hect_E3_ubiquitin_ligase"/>
</dbReference>
<dbReference type="GO" id="GO:0043161">
    <property type="term" value="P:proteasome-mediated ubiquitin-dependent protein catabolic process"/>
    <property type="evidence" value="ECO:0007669"/>
    <property type="project" value="TreeGrafter"/>
</dbReference>
<name>A0A4U5MA41_POPAL</name>
<dbReference type="Gene3D" id="3.90.1750.10">
    <property type="entry name" value="Hect, E3 ligase catalytic domains"/>
    <property type="match status" value="1"/>
</dbReference>
<sequence length="591" mass="65679">MLALQITETILQKLPDVFVNSFIKEGVFFAIDGLLVPEKCSQLIFPVCNGIHLPLNSNQKSSSKVVMRCLCYAFDTGQSLSASETGTCKLEKDSIENLAKHIRISYFALESCDSEKGLTDILQKLRALSAELSDLMNMSVKIGSCTQDGEKCYSILCQIMEKLDGREPVSTFEFIESGIVKILVNCLFNGKYLREKVEPQSTFEVFARLLSSSDLSEESPLSALIQKLQGALSSLENFPVILSHASKIKGTEQIESAAQALEPAENVQFKSPSTANPSEGESSGLMEPDSMAFDLLDNEANLSQPPPELDVNLIQRNRDETLSNDTHIAILRQKVKADHEINSTAKLWTQVHNLTYRIAVDTRDDNTQDCPSMAQNFSILDQAVAYMLHPAFFSSMFNCELTSDLDKSSPTNDILFLLKSLEGLNRFIFHLMSHERIHAFAEGLIDNLDNLRVAARPVAQNEFVSSKLTEKLEQQMRDSLAVSIGGMPAWCNELMNSCSFLPSAGSLSRKKFIVLRDQVLEPAAQMMDRYAHVKVPIEVVYNEEVGTGLGPTLEFYTLLVKSFRSLALACGGRIIFHFPPSRACRQNTLEL</sequence>
<keyword evidence="1" id="KW-0808">Transferase</keyword>
<dbReference type="GO" id="GO:0000209">
    <property type="term" value="P:protein polyubiquitination"/>
    <property type="evidence" value="ECO:0007669"/>
    <property type="project" value="TreeGrafter"/>
</dbReference>
<protein>
    <recommendedName>
        <fullName evidence="4">HECT domain-containing protein</fullName>
    </recommendedName>
</protein>
<gene>
    <name evidence="3" type="ORF">D5086_0000317030</name>
</gene>
<dbReference type="InterPro" id="IPR045322">
    <property type="entry name" value="HECTD1/TRIP12-like"/>
</dbReference>
<dbReference type="EMBL" id="RCHU01001238">
    <property type="protein sequence ID" value="TKR65834.1"/>
    <property type="molecule type" value="Genomic_DNA"/>
</dbReference>
<evidence type="ECO:0000313" key="3">
    <source>
        <dbReference type="EMBL" id="TKR65834.1"/>
    </source>
</evidence>
<dbReference type="GO" id="GO:0061630">
    <property type="term" value="F:ubiquitin protein ligase activity"/>
    <property type="evidence" value="ECO:0007669"/>
    <property type="project" value="InterPro"/>
</dbReference>
<reference evidence="3" key="1">
    <citation type="submission" date="2018-10" db="EMBL/GenBank/DDBJ databases">
        <title>Population genomic analysis revealed the cold adaptation of white poplar.</title>
        <authorList>
            <person name="Liu Y.-J."/>
        </authorList>
    </citation>
    <scope>NUCLEOTIDE SEQUENCE [LARGE SCALE GENOMIC DNA]</scope>
    <source>
        <strain evidence="3">PAL-ZL1</strain>
    </source>
</reference>
<dbReference type="STRING" id="43335.A0A4U5MA41"/>
<dbReference type="PANTHER" id="PTHR45670:SF10">
    <property type="entry name" value="E3 UBIQUITIN-PROTEIN LIGASE UPL4"/>
    <property type="match status" value="1"/>
</dbReference>
<accession>A0A4U5MA41</accession>
<proteinExistence type="predicted"/>
<dbReference type="PANTHER" id="PTHR45670">
    <property type="entry name" value="E3 UBIQUITIN-PROTEIN LIGASE TRIP12"/>
    <property type="match status" value="1"/>
</dbReference>
<evidence type="ECO:0000256" key="1">
    <source>
        <dbReference type="ARBA" id="ARBA00022679"/>
    </source>
</evidence>
<feature type="compositionally biased region" description="Polar residues" evidence="2">
    <location>
        <begin position="268"/>
        <end position="281"/>
    </location>
</feature>
<organism evidence="3">
    <name type="scientific">Populus alba</name>
    <name type="common">White poplar</name>
    <dbReference type="NCBI Taxonomy" id="43335"/>
    <lineage>
        <taxon>Eukaryota</taxon>
        <taxon>Viridiplantae</taxon>
        <taxon>Streptophyta</taxon>
        <taxon>Embryophyta</taxon>
        <taxon>Tracheophyta</taxon>
        <taxon>Spermatophyta</taxon>
        <taxon>Magnoliopsida</taxon>
        <taxon>eudicotyledons</taxon>
        <taxon>Gunneridae</taxon>
        <taxon>Pentapetalae</taxon>
        <taxon>rosids</taxon>
        <taxon>fabids</taxon>
        <taxon>Malpighiales</taxon>
        <taxon>Salicaceae</taxon>
        <taxon>Saliceae</taxon>
        <taxon>Populus</taxon>
    </lineage>
</organism>
<dbReference type="SUPFAM" id="SSF56204">
    <property type="entry name" value="Hect, E3 ligase catalytic domain"/>
    <property type="match status" value="1"/>
</dbReference>
<dbReference type="AlphaFoldDB" id="A0A4U5MA41"/>